<feature type="domain" description="Mandelate racemase/muconate lactonizing enzyme C-terminal" evidence="4">
    <location>
        <begin position="105"/>
        <end position="199"/>
    </location>
</feature>
<dbReference type="InterPro" id="IPR029065">
    <property type="entry name" value="Enolase_C-like"/>
</dbReference>
<gene>
    <name evidence="5" type="primary">menC</name>
    <name evidence="5" type="ORF">HAHE_09540</name>
</gene>
<keyword evidence="6" id="KW-1185">Reference proteome</keyword>
<dbReference type="Pfam" id="PF13378">
    <property type="entry name" value="MR_MLE_C"/>
    <property type="match status" value="1"/>
</dbReference>
<name>A0ABM7R802_9BACT</name>
<proteinExistence type="predicted"/>
<evidence type="ECO:0000256" key="2">
    <source>
        <dbReference type="ARBA" id="ARBA00022842"/>
    </source>
</evidence>
<dbReference type="SMART" id="SM00922">
    <property type="entry name" value="MR_MLE"/>
    <property type="match status" value="1"/>
</dbReference>
<dbReference type="RefSeq" id="WP_338689042.1">
    <property type="nucleotide sequence ID" value="NZ_AP024702.1"/>
</dbReference>
<keyword evidence="2" id="KW-0460">Magnesium</keyword>
<reference evidence="5 6" key="1">
    <citation type="submission" date="2021-06" db="EMBL/GenBank/DDBJ databases">
        <title>Complete genome of Haloferula helveola possessing various polysaccharide degrading enzymes.</title>
        <authorList>
            <person name="Takami H."/>
            <person name="Huang C."/>
            <person name="Hamasaki K."/>
        </authorList>
    </citation>
    <scope>NUCLEOTIDE SEQUENCE [LARGE SCALE GENOMIC DNA]</scope>
    <source>
        <strain evidence="5 6">CN-1</strain>
    </source>
</reference>
<dbReference type="InterPro" id="IPR013342">
    <property type="entry name" value="Mandelate_racemase_C"/>
</dbReference>
<organism evidence="5 6">
    <name type="scientific">Haloferula helveola</name>
    <dbReference type="NCBI Taxonomy" id="490095"/>
    <lineage>
        <taxon>Bacteria</taxon>
        <taxon>Pseudomonadati</taxon>
        <taxon>Verrucomicrobiota</taxon>
        <taxon>Verrucomicrobiia</taxon>
        <taxon>Verrucomicrobiales</taxon>
        <taxon>Verrucomicrobiaceae</taxon>
        <taxon>Haloferula</taxon>
    </lineage>
</organism>
<dbReference type="InterPro" id="IPR029017">
    <property type="entry name" value="Enolase-like_N"/>
</dbReference>
<keyword evidence="3" id="KW-0456">Lyase</keyword>
<dbReference type="Gene3D" id="3.30.390.10">
    <property type="entry name" value="Enolase-like, N-terminal domain"/>
    <property type="match status" value="1"/>
</dbReference>
<evidence type="ECO:0000256" key="1">
    <source>
        <dbReference type="ARBA" id="ARBA00022723"/>
    </source>
</evidence>
<protein>
    <submittedName>
        <fullName evidence="5">O-succinylbenzoate synthase</fullName>
    </submittedName>
</protein>
<dbReference type="PANTHER" id="PTHR48073">
    <property type="entry name" value="O-SUCCINYLBENZOATE SYNTHASE-RELATED"/>
    <property type="match status" value="1"/>
</dbReference>
<dbReference type="Proteomes" id="UP001374893">
    <property type="component" value="Chromosome"/>
</dbReference>
<keyword evidence="1" id="KW-0479">Metal-binding</keyword>
<evidence type="ECO:0000256" key="3">
    <source>
        <dbReference type="ARBA" id="ARBA00023239"/>
    </source>
</evidence>
<dbReference type="SUPFAM" id="SSF51604">
    <property type="entry name" value="Enolase C-terminal domain-like"/>
    <property type="match status" value="1"/>
</dbReference>
<evidence type="ECO:0000313" key="6">
    <source>
        <dbReference type="Proteomes" id="UP001374893"/>
    </source>
</evidence>
<dbReference type="InterPro" id="IPR036849">
    <property type="entry name" value="Enolase-like_C_sf"/>
</dbReference>
<dbReference type="Gene3D" id="3.20.20.120">
    <property type="entry name" value="Enolase-like C-terminal domain"/>
    <property type="match status" value="1"/>
</dbReference>
<evidence type="ECO:0000259" key="4">
    <source>
        <dbReference type="SMART" id="SM00922"/>
    </source>
</evidence>
<accession>A0ABM7R802</accession>
<dbReference type="InterPro" id="IPR041338">
    <property type="entry name" value="OSBS_N"/>
</dbReference>
<dbReference type="PANTHER" id="PTHR48073:SF2">
    <property type="entry name" value="O-SUCCINYLBENZOATE SYNTHASE"/>
    <property type="match status" value="1"/>
</dbReference>
<dbReference type="Pfam" id="PF22015">
    <property type="entry name" value="OSBS_N"/>
    <property type="match status" value="1"/>
</dbReference>
<evidence type="ECO:0000313" key="5">
    <source>
        <dbReference type="EMBL" id="BCX47046.1"/>
    </source>
</evidence>
<sequence>MAEEIWYWNYELTARQPLNSKSTRRTHRGVLLRIDDGFACIQPWPELGDPDLAKCLADLNGARRWPIVRRAIRCAKEDADARFIGDPLLEEIDIPESHATLPWHDERIADSAVEKGFTRIKMKAGRDLSAESAYLRETMERHPSTRWRIDFNESPTAEEAVDFVAGLPAELRQRLDFLEDPCPYSEEGWKALRRETGVPLAVDREAAPLCSAAQVMVIKPAVDEPWLLAEAAAGRGQQVVVTSYMEHPLGQCFAAWEAAKLNVQFPGLVGICGLQTHQLFTPCPFSERLGRWSPAFKPPGGTGLGFDDLLERLPWKRLD</sequence>
<dbReference type="EMBL" id="AP024702">
    <property type="protein sequence ID" value="BCX47046.1"/>
    <property type="molecule type" value="Genomic_DNA"/>
</dbReference>